<gene>
    <name evidence="1" type="ORF">GCM10010324_49990</name>
</gene>
<accession>A0ABQ2YYL9</accession>
<keyword evidence="2" id="KW-1185">Reference proteome</keyword>
<dbReference type="Proteomes" id="UP000659223">
    <property type="component" value="Unassembled WGS sequence"/>
</dbReference>
<protein>
    <submittedName>
        <fullName evidence="1">Uncharacterized protein</fullName>
    </submittedName>
</protein>
<comment type="caution">
    <text evidence="1">The sequence shown here is derived from an EMBL/GenBank/DDBJ whole genome shotgun (WGS) entry which is preliminary data.</text>
</comment>
<proteinExistence type="predicted"/>
<evidence type="ECO:0000313" key="2">
    <source>
        <dbReference type="Proteomes" id="UP000659223"/>
    </source>
</evidence>
<reference evidence="2" key="1">
    <citation type="journal article" date="2019" name="Int. J. Syst. Evol. Microbiol.">
        <title>The Global Catalogue of Microorganisms (GCM) 10K type strain sequencing project: providing services to taxonomists for standard genome sequencing and annotation.</title>
        <authorList>
            <consortium name="The Broad Institute Genomics Platform"/>
            <consortium name="The Broad Institute Genome Sequencing Center for Infectious Disease"/>
            <person name="Wu L."/>
            <person name="Ma J."/>
        </authorList>
    </citation>
    <scope>NUCLEOTIDE SEQUENCE [LARGE SCALE GENOMIC DNA]</scope>
    <source>
        <strain evidence="2">JCM 4586</strain>
    </source>
</reference>
<evidence type="ECO:0000313" key="1">
    <source>
        <dbReference type="EMBL" id="GGX97754.1"/>
    </source>
</evidence>
<name>A0ABQ2YYL9_9ACTN</name>
<sequence length="88" mass="9276">MGEEAFGDSGDAGSEVSVLDAYGGGECAGFGSQWVGLRGHQVRGGSRQFIAGLRFGRLTARQHALRLAQALLSLVLTCSQVPLWPTNE</sequence>
<dbReference type="EMBL" id="BMUT01000011">
    <property type="protein sequence ID" value="GGX97754.1"/>
    <property type="molecule type" value="Genomic_DNA"/>
</dbReference>
<organism evidence="1 2">
    <name type="scientific">Streptomyces hiroshimensis</name>
    <dbReference type="NCBI Taxonomy" id="66424"/>
    <lineage>
        <taxon>Bacteria</taxon>
        <taxon>Bacillati</taxon>
        <taxon>Actinomycetota</taxon>
        <taxon>Actinomycetes</taxon>
        <taxon>Kitasatosporales</taxon>
        <taxon>Streptomycetaceae</taxon>
        <taxon>Streptomyces</taxon>
    </lineage>
</organism>